<dbReference type="SUPFAM" id="SSF54236">
    <property type="entry name" value="Ubiquitin-like"/>
    <property type="match status" value="1"/>
</dbReference>
<dbReference type="Proteomes" id="UP000677803">
    <property type="component" value="Unassembled WGS sequence"/>
</dbReference>
<proteinExistence type="predicted"/>
<dbReference type="PROSITE" id="PS50053">
    <property type="entry name" value="UBIQUITIN_2"/>
    <property type="match status" value="1"/>
</dbReference>
<evidence type="ECO:0000259" key="3">
    <source>
        <dbReference type="PROSITE" id="PS50053"/>
    </source>
</evidence>
<dbReference type="PANTHER" id="PTHR10677">
    <property type="entry name" value="UBIQUILIN"/>
    <property type="match status" value="1"/>
</dbReference>
<evidence type="ECO:0000313" key="4">
    <source>
        <dbReference type="EMBL" id="CAG5923721.1"/>
    </source>
</evidence>
<dbReference type="InterPro" id="IPR009060">
    <property type="entry name" value="UBA-like_sf"/>
</dbReference>
<feature type="domain" description="UBA" evidence="2">
    <location>
        <begin position="476"/>
        <end position="520"/>
    </location>
</feature>
<dbReference type="GO" id="GO:0031593">
    <property type="term" value="F:polyubiquitin modification-dependent protein binding"/>
    <property type="evidence" value="ECO:0007669"/>
    <property type="project" value="TreeGrafter"/>
</dbReference>
<feature type="region of interest" description="Disordered" evidence="1">
    <location>
        <begin position="141"/>
        <end position="274"/>
    </location>
</feature>
<feature type="compositionally biased region" description="Low complexity" evidence="1">
    <location>
        <begin position="231"/>
        <end position="241"/>
    </location>
</feature>
<protein>
    <submittedName>
        <fullName evidence="4">(Atlantic silverside) hypothetical protein</fullName>
    </submittedName>
</protein>
<dbReference type="SMART" id="SM00165">
    <property type="entry name" value="UBA"/>
    <property type="match status" value="1"/>
</dbReference>
<dbReference type="PANTHER" id="PTHR10677:SF21">
    <property type="entry name" value="UBIQUILIN-4"/>
    <property type="match status" value="1"/>
</dbReference>
<dbReference type="InterPro" id="IPR000626">
    <property type="entry name" value="Ubiquitin-like_dom"/>
</dbReference>
<feature type="compositionally biased region" description="Polar residues" evidence="1">
    <location>
        <begin position="167"/>
        <end position="188"/>
    </location>
</feature>
<dbReference type="GO" id="GO:0006511">
    <property type="term" value="P:ubiquitin-dependent protein catabolic process"/>
    <property type="evidence" value="ECO:0007669"/>
    <property type="project" value="TreeGrafter"/>
</dbReference>
<gene>
    <name evidence="4" type="ORF">MMEN_LOCUS10682</name>
</gene>
<name>A0A8S4B173_9TELE</name>
<keyword evidence="5" id="KW-1185">Reference proteome</keyword>
<comment type="caution">
    <text evidence="4">The sequence shown here is derived from an EMBL/GenBank/DDBJ whole genome shotgun (WGS) entry which is preliminary data.</text>
</comment>
<reference evidence="4" key="1">
    <citation type="submission" date="2021-05" db="EMBL/GenBank/DDBJ databases">
        <authorList>
            <person name="Tigano A."/>
        </authorList>
    </citation>
    <scope>NUCLEOTIDE SEQUENCE</scope>
</reference>
<dbReference type="InterPro" id="IPR015496">
    <property type="entry name" value="Ubiquilin"/>
</dbReference>
<feature type="compositionally biased region" description="Basic and acidic residues" evidence="1">
    <location>
        <begin position="242"/>
        <end position="251"/>
    </location>
</feature>
<accession>A0A8S4B173</accession>
<dbReference type="AlphaFoldDB" id="A0A8S4B173"/>
<dbReference type="GO" id="GO:0005829">
    <property type="term" value="C:cytosol"/>
    <property type="evidence" value="ECO:0007669"/>
    <property type="project" value="TreeGrafter"/>
</dbReference>
<dbReference type="Gene3D" id="3.10.20.90">
    <property type="entry name" value="Phosphatidylinositol 3-kinase Catalytic Subunit, Chain A, domain 1"/>
    <property type="match status" value="1"/>
</dbReference>
<evidence type="ECO:0000256" key="1">
    <source>
        <dbReference type="SAM" id="MobiDB-lite"/>
    </source>
</evidence>
<dbReference type="SUPFAM" id="SSF46934">
    <property type="entry name" value="UBA-like"/>
    <property type="match status" value="1"/>
</dbReference>
<feature type="domain" description="Ubiquitin-like" evidence="3">
    <location>
        <begin position="21"/>
        <end position="73"/>
    </location>
</feature>
<dbReference type="Gene3D" id="1.10.8.10">
    <property type="entry name" value="DNA helicase RuvA subunit, C-terminal domain"/>
    <property type="match status" value="1"/>
</dbReference>
<evidence type="ECO:0000259" key="2">
    <source>
        <dbReference type="PROSITE" id="PS50030"/>
    </source>
</evidence>
<dbReference type="InterPro" id="IPR029071">
    <property type="entry name" value="Ubiquitin-like_domsf"/>
</dbReference>
<dbReference type="EMBL" id="CAJRST010011112">
    <property type="protein sequence ID" value="CAG5923721.1"/>
    <property type="molecule type" value="Genomic_DNA"/>
</dbReference>
<evidence type="ECO:0000313" key="5">
    <source>
        <dbReference type="Proteomes" id="UP000677803"/>
    </source>
</evidence>
<dbReference type="InterPro" id="IPR015940">
    <property type="entry name" value="UBA"/>
</dbReference>
<organism evidence="4 5">
    <name type="scientific">Menidia menidia</name>
    <name type="common">Atlantic silverside</name>
    <dbReference type="NCBI Taxonomy" id="238744"/>
    <lineage>
        <taxon>Eukaryota</taxon>
        <taxon>Metazoa</taxon>
        <taxon>Chordata</taxon>
        <taxon>Craniata</taxon>
        <taxon>Vertebrata</taxon>
        <taxon>Euteleostomi</taxon>
        <taxon>Actinopterygii</taxon>
        <taxon>Neopterygii</taxon>
        <taxon>Teleostei</taxon>
        <taxon>Neoteleostei</taxon>
        <taxon>Acanthomorphata</taxon>
        <taxon>Ovalentaria</taxon>
        <taxon>Atherinomorphae</taxon>
        <taxon>Atheriniformes</taxon>
        <taxon>Atherinopsidae</taxon>
        <taxon>Menidiinae</taxon>
        <taxon>Menidia</taxon>
    </lineage>
</organism>
<dbReference type="OrthoDB" id="9450922at2759"/>
<dbReference type="PROSITE" id="PS50030">
    <property type="entry name" value="UBA"/>
    <property type="match status" value="1"/>
</dbReference>
<sequence length="520" mass="55332">MSARAKGEPKASDGRHRSGRIQVAVRGVPGSRGLAVRGDCTTGQLKLALSERLGAPAGQLELVHAGRVLRESEHILHVKGRSGPVKLCLVRRSKLVSAQPPGYSSLVRTESEAARAPDHTLTVPTASALCLVEGLEGLDLDSSGPQMESQILPAPLSSRPLTPPGSGVQQVLNTSPDVGPVPSNTGVRNQAMGFTSDPEMIREDPETTPGASAICQKTEAKTQQTSPKLQSPEAESSSTLRSSEDSADPLKDLTAAPKADPGSQSSIPTGKILQPHHANTADVQRRIPVVSSESFSCSLWPAPRCLRYAGPAGGDHSESGSGGESAVWAVRQQPPELPQQQPRPGRSGDWMLLSHPLFSQNPQLQQQMRQQIPLFLEQMQTPELLSAMLNPKAMEALHQIQQGLQTLAEEAPSILPTAGLEPNGDDANEAPELASDCCLNSQSGNGLQVATATEQQQKFVHQMLQALANTTSGARQEEQEFQQELEQLSSIGFRDRRANLQALISSGGDLSTAIQHLLAL</sequence>